<accession>A0ABM8S6F8</accession>
<evidence type="ECO:0000256" key="1">
    <source>
        <dbReference type="SAM" id="MobiDB-lite"/>
    </source>
</evidence>
<comment type="caution">
    <text evidence="2">The sequence shown here is derived from an EMBL/GenBank/DDBJ whole genome shotgun (WGS) entry which is preliminary data.</text>
</comment>
<evidence type="ECO:0000313" key="3">
    <source>
        <dbReference type="Proteomes" id="UP000675880"/>
    </source>
</evidence>
<name>A0ABM8S6F8_9BACT</name>
<dbReference type="EMBL" id="CAJNBJ010000019">
    <property type="protein sequence ID" value="CAE6791391.1"/>
    <property type="molecule type" value="Genomic_DNA"/>
</dbReference>
<dbReference type="Proteomes" id="UP000675880">
    <property type="component" value="Unassembled WGS sequence"/>
</dbReference>
<organism evidence="2 3">
    <name type="scientific">Nitrospira defluvii</name>
    <dbReference type="NCBI Taxonomy" id="330214"/>
    <lineage>
        <taxon>Bacteria</taxon>
        <taxon>Pseudomonadati</taxon>
        <taxon>Nitrospirota</taxon>
        <taxon>Nitrospiria</taxon>
        <taxon>Nitrospirales</taxon>
        <taxon>Nitrospiraceae</taxon>
        <taxon>Nitrospira</taxon>
    </lineage>
</organism>
<reference evidence="2 3" key="1">
    <citation type="submission" date="2021-02" db="EMBL/GenBank/DDBJ databases">
        <authorList>
            <person name="Han P."/>
        </authorList>
    </citation>
    <scope>NUCLEOTIDE SEQUENCE [LARGE SCALE GENOMIC DNA]</scope>
    <source>
        <strain evidence="2">Candidatus Nitrospira sp. ZN2</strain>
    </source>
</reference>
<gene>
    <name evidence="2" type="ORF">NSPZN2_60025</name>
</gene>
<keyword evidence="3" id="KW-1185">Reference proteome</keyword>
<proteinExistence type="predicted"/>
<evidence type="ECO:0000313" key="2">
    <source>
        <dbReference type="EMBL" id="CAE6791391.1"/>
    </source>
</evidence>
<protein>
    <submittedName>
        <fullName evidence="2">Uncharacterized protein</fullName>
    </submittedName>
</protein>
<sequence>MHQMATIATFLQYNPYWYSFTRKSLIHVSLFETLPLSERHSAGLPPDRLRRPQCQDDLHA</sequence>
<feature type="region of interest" description="Disordered" evidence="1">
    <location>
        <begin position="38"/>
        <end position="60"/>
    </location>
</feature>